<organism evidence="1 2">
    <name type="scientific">Roseiflexus castenholzii (strain DSM 13941 / HLO8)</name>
    <dbReference type="NCBI Taxonomy" id="383372"/>
    <lineage>
        <taxon>Bacteria</taxon>
        <taxon>Bacillati</taxon>
        <taxon>Chloroflexota</taxon>
        <taxon>Chloroflexia</taxon>
        <taxon>Chloroflexales</taxon>
        <taxon>Roseiflexineae</taxon>
        <taxon>Roseiflexaceae</taxon>
        <taxon>Roseiflexus</taxon>
    </lineage>
</organism>
<dbReference type="KEGG" id="rca:Rcas_1376"/>
<keyword evidence="2" id="KW-1185">Reference proteome</keyword>
<proteinExistence type="predicted"/>
<evidence type="ECO:0000313" key="1">
    <source>
        <dbReference type="EMBL" id="ABU57472.1"/>
    </source>
</evidence>
<evidence type="ECO:0008006" key="3">
    <source>
        <dbReference type="Google" id="ProtNLM"/>
    </source>
</evidence>
<reference evidence="1 2" key="1">
    <citation type="submission" date="2007-08" db="EMBL/GenBank/DDBJ databases">
        <title>Complete sequence of Roseiflexus castenholzii DSM 13941.</title>
        <authorList>
            <consortium name="US DOE Joint Genome Institute"/>
            <person name="Copeland A."/>
            <person name="Lucas S."/>
            <person name="Lapidus A."/>
            <person name="Barry K."/>
            <person name="Glavina del Rio T."/>
            <person name="Dalin E."/>
            <person name="Tice H."/>
            <person name="Pitluck S."/>
            <person name="Thompson L.S."/>
            <person name="Brettin T."/>
            <person name="Bruce D."/>
            <person name="Detter J.C."/>
            <person name="Han C."/>
            <person name="Tapia R."/>
            <person name="Schmutz J."/>
            <person name="Larimer F."/>
            <person name="Land M."/>
            <person name="Hauser L."/>
            <person name="Kyrpides N."/>
            <person name="Mikhailova N."/>
            <person name="Bryant D.A."/>
            <person name="Hanada S."/>
            <person name="Tsukatani Y."/>
            <person name="Richardson P."/>
        </authorList>
    </citation>
    <scope>NUCLEOTIDE SEQUENCE [LARGE SCALE GENOMIC DNA]</scope>
    <source>
        <strain evidence="2">DSM 13941 / HLO8</strain>
    </source>
</reference>
<dbReference type="Proteomes" id="UP000000263">
    <property type="component" value="Chromosome"/>
</dbReference>
<sequence>MAEHHQAPDSHPWAELTAPQTLSLLLHELYAPVSALGDQVSRLTDETLDDGERTEIIGHMRARIDDLSRLVVLLKRYLDDYPMPD</sequence>
<protein>
    <recommendedName>
        <fullName evidence="3">Signal transduction histidine kinase dimerisation/phosphoacceptor domain-containing protein</fullName>
    </recommendedName>
</protein>
<name>A7NJ06_ROSCS</name>
<gene>
    <name evidence="1" type="ordered locus">Rcas_1376</name>
</gene>
<dbReference type="RefSeq" id="WP_012119901.1">
    <property type="nucleotide sequence ID" value="NC_009767.1"/>
</dbReference>
<dbReference type="EMBL" id="CP000804">
    <property type="protein sequence ID" value="ABU57472.1"/>
    <property type="molecule type" value="Genomic_DNA"/>
</dbReference>
<dbReference type="STRING" id="383372.Rcas_1376"/>
<dbReference type="HOGENOM" id="CLU_2510594_0_0_0"/>
<accession>A7NJ06</accession>
<dbReference type="AlphaFoldDB" id="A7NJ06"/>
<evidence type="ECO:0000313" key="2">
    <source>
        <dbReference type="Proteomes" id="UP000000263"/>
    </source>
</evidence>